<dbReference type="CDD" id="cd06260">
    <property type="entry name" value="DUF820-like"/>
    <property type="match status" value="1"/>
</dbReference>
<dbReference type="EMBL" id="JAZBJZ010000025">
    <property type="protein sequence ID" value="MEE3716753.1"/>
    <property type="molecule type" value="Genomic_DNA"/>
</dbReference>
<evidence type="ECO:0000259" key="1">
    <source>
        <dbReference type="Pfam" id="PF05685"/>
    </source>
</evidence>
<dbReference type="Gene3D" id="3.90.1570.10">
    <property type="entry name" value="tt1808, chain A"/>
    <property type="match status" value="1"/>
</dbReference>
<keyword evidence="3" id="KW-1185">Reference proteome</keyword>
<keyword evidence="2" id="KW-0540">Nuclease</keyword>
<reference evidence="2" key="1">
    <citation type="submission" date="2024-01" db="EMBL/GenBank/DDBJ databases">
        <title>Bank of Algae and Cyanobacteria of the Azores (BACA) strain genomes.</title>
        <authorList>
            <person name="Luz R."/>
            <person name="Cordeiro R."/>
            <person name="Fonseca A."/>
            <person name="Goncalves V."/>
        </authorList>
    </citation>
    <scope>NUCLEOTIDE SEQUENCE</scope>
    <source>
        <strain evidence="2">BACA0141</strain>
    </source>
</reference>
<name>A0AAW9Q0M1_9CYAN</name>
<dbReference type="RefSeq" id="WP_330483181.1">
    <property type="nucleotide sequence ID" value="NZ_JAZBJZ010000025.1"/>
</dbReference>
<protein>
    <submittedName>
        <fullName evidence="2">Uma2 family endonuclease</fullName>
    </submittedName>
</protein>
<dbReference type="Pfam" id="PF05685">
    <property type="entry name" value="Uma2"/>
    <property type="match status" value="1"/>
</dbReference>
<organism evidence="2 3">
    <name type="scientific">Tumidithrix elongata BACA0141</name>
    <dbReference type="NCBI Taxonomy" id="2716417"/>
    <lineage>
        <taxon>Bacteria</taxon>
        <taxon>Bacillati</taxon>
        <taxon>Cyanobacteriota</taxon>
        <taxon>Cyanophyceae</taxon>
        <taxon>Pseudanabaenales</taxon>
        <taxon>Pseudanabaenaceae</taxon>
        <taxon>Tumidithrix</taxon>
        <taxon>Tumidithrix elongata</taxon>
    </lineage>
</organism>
<dbReference type="PANTHER" id="PTHR34107">
    <property type="entry name" value="SLL0198 PROTEIN-RELATED"/>
    <property type="match status" value="1"/>
</dbReference>
<dbReference type="InterPro" id="IPR011335">
    <property type="entry name" value="Restrct_endonuc-II-like"/>
</dbReference>
<dbReference type="Proteomes" id="UP001333818">
    <property type="component" value="Unassembled WGS sequence"/>
</dbReference>
<dbReference type="GO" id="GO:0004519">
    <property type="term" value="F:endonuclease activity"/>
    <property type="evidence" value="ECO:0007669"/>
    <property type="project" value="UniProtKB-KW"/>
</dbReference>
<dbReference type="PANTHER" id="PTHR34107:SF5">
    <property type="entry name" value="SLL1355 PROTEIN"/>
    <property type="match status" value="1"/>
</dbReference>
<proteinExistence type="predicted"/>
<sequence length="192" mass="21736">MTIAVQPKTNTLSLEEFLEIPETKPASELIDGQIYQKPMPQGKHSTLQGRFTTIINQRGESEQLAFAFPVLRCTFAERSLVPDICVFEWANIPLDADGEILDKIELAPDWMIEILSPEQSSILVIDKISFALKHGTKLGWLIAPNEKTVLTFQGDRFNSHKDDDILPVLDVFHNWQLSVADLFDLLTFPTKK</sequence>
<evidence type="ECO:0000313" key="3">
    <source>
        <dbReference type="Proteomes" id="UP001333818"/>
    </source>
</evidence>
<keyword evidence="2" id="KW-0255">Endonuclease</keyword>
<accession>A0AAW9Q0M1</accession>
<dbReference type="AlphaFoldDB" id="A0AAW9Q0M1"/>
<dbReference type="InterPro" id="IPR008538">
    <property type="entry name" value="Uma2"/>
</dbReference>
<keyword evidence="2" id="KW-0378">Hydrolase</keyword>
<gene>
    <name evidence="2" type="ORF">V2H45_08345</name>
</gene>
<dbReference type="InterPro" id="IPR012296">
    <property type="entry name" value="Nuclease_put_TT1808"/>
</dbReference>
<feature type="domain" description="Putative restriction endonuclease" evidence="1">
    <location>
        <begin position="14"/>
        <end position="180"/>
    </location>
</feature>
<evidence type="ECO:0000313" key="2">
    <source>
        <dbReference type="EMBL" id="MEE3716753.1"/>
    </source>
</evidence>
<comment type="caution">
    <text evidence="2">The sequence shown here is derived from an EMBL/GenBank/DDBJ whole genome shotgun (WGS) entry which is preliminary data.</text>
</comment>
<dbReference type="SUPFAM" id="SSF52980">
    <property type="entry name" value="Restriction endonuclease-like"/>
    <property type="match status" value="1"/>
</dbReference>